<feature type="region of interest" description="Disordered" evidence="9">
    <location>
        <begin position="276"/>
        <end position="303"/>
    </location>
</feature>
<dbReference type="Pfam" id="PF00792">
    <property type="entry name" value="PI3K_C2"/>
    <property type="match status" value="2"/>
</dbReference>
<dbReference type="InterPro" id="IPR011009">
    <property type="entry name" value="Kinase-like_dom_sf"/>
</dbReference>
<dbReference type="PROSITE" id="PS50195">
    <property type="entry name" value="PX"/>
    <property type="match status" value="1"/>
</dbReference>
<dbReference type="CDD" id="cd04012">
    <property type="entry name" value="C2A_PI3K_class_II"/>
    <property type="match status" value="1"/>
</dbReference>
<dbReference type="Gene3D" id="3.30.1010.10">
    <property type="entry name" value="Phosphatidylinositol 3-kinase Catalytic Subunit, Chain A, domain 4"/>
    <property type="match status" value="1"/>
</dbReference>
<comment type="catalytic activity">
    <reaction evidence="7">
        <text>a 1,2-diacyl-sn-glycero-3-phospho-(1D-myo-inositol 4-phosphate) + ATP = a 1,2-diacyl-sn-glycero-3-phospho-(1D-myo-inositol-3,4-bisphosphate) + ADP + H(+)</text>
        <dbReference type="Rhea" id="RHEA:18373"/>
        <dbReference type="ChEBI" id="CHEBI:15378"/>
        <dbReference type="ChEBI" id="CHEBI:30616"/>
        <dbReference type="ChEBI" id="CHEBI:57658"/>
        <dbReference type="ChEBI" id="CHEBI:58178"/>
        <dbReference type="ChEBI" id="CHEBI:456216"/>
        <dbReference type="EC" id="2.7.1.154"/>
    </reaction>
    <physiologicalReaction direction="left-to-right" evidence="7">
        <dbReference type="Rhea" id="RHEA:18374"/>
    </physiologicalReaction>
</comment>
<dbReference type="GO" id="GO:0043491">
    <property type="term" value="P:phosphatidylinositol 3-kinase/protein kinase B signal transduction"/>
    <property type="evidence" value="ECO:0007669"/>
    <property type="project" value="TreeGrafter"/>
</dbReference>
<dbReference type="PROSITE" id="PS51545">
    <property type="entry name" value="PIK_HELICAL"/>
    <property type="match status" value="1"/>
</dbReference>
<dbReference type="SMART" id="SM00146">
    <property type="entry name" value="PI3Kc"/>
    <property type="match status" value="1"/>
</dbReference>
<dbReference type="SUPFAM" id="SSF54236">
    <property type="entry name" value="Ubiquitin-like"/>
    <property type="match status" value="1"/>
</dbReference>
<dbReference type="Pfam" id="PF00613">
    <property type="entry name" value="PI3Ka"/>
    <property type="match status" value="1"/>
</dbReference>
<dbReference type="EMBL" id="NWSH01000400">
    <property type="protein sequence ID" value="PCG76677.1"/>
    <property type="molecule type" value="Genomic_DNA"/>
</dbReference>
<dbReference type="SMART" id="SM00239">
    <property type="entry name" value="C2"/>
    <property type="match status" value="1"/>
</dbReference>
<feature type="domain" description="C2" evidence="10">
    <location>
        <begin position="1904"/>
        <end position="2023"/>
    </location>
</feature>
<evidence type="ECO:0000256" key="4">
    <source>
        <dbReference type="ARBA" id="ARBA00022840"/>
    </source>
</evidence>
<name>A0A2A4JXZ3_HELVI</name>
<dbReference type="EMBL" id="NWSH01000400">
    <property type="protein sequence ID" value="PCG76676.1"/>
    <property type="molecule type" value="Genomic_DNA"/>
</dbReference>
<feature type="compositionally biased region" description="Polar residues" evidence="9">
    <location>
        <begin position="73"/>
        <end position="86"/>
    </location>
</feature>
<accession>A0A2A4JXZ3</accession>
<dbReference type="InterPro" id="IPR016024">
    <property type="entry name" value="ARM-type_fold"/>
</dbReference>
<dbReference type="GO" id="GO:0035091">
    <property type="term" value="F:phosphatidylinositol binding"/>
    <property type="evidence" value="ECO:0007669"/>
    <property type="project" value="InterPro"/>
</dbReference>
<evidence type="ECO:0000256" key="8">
    <source>
        <dbReference type="PROSITE-ProRule" id="PRU00880"/>
    </source>
</evidence>
<dbReference type="Gene3D" id="2.60.40.150">
    <property type="entry name" value="C2 domain"/>
    <property type="match status" value="3"/>
</dbReference>
<feature type="compositionally biased region" description="Basic and acidic residues" evidence="9">
    <location>
        <begin position="1886"/>
        <end position="1897"/>
    </location>
</feature>
<dbReference type="InterPro" id="IPR000008">
    <property type="entry name" value="C2_dom"/>
</dbReference>
<dbReference type="PROSITE" id="PS00915">
    <property type="entry name" value="PI3_4_KINASE_1"/>
    <property type="match status" value="1"/>
</dbReference>
<protein>
    <submittedName>
        <fullName evidence="16">Uncharacterized protein</fullName>
    </submittedName>
</protein>
<evidence type="ECO:0000259" key="15">
    <source>
        <dbReference type="PROSITE" id="PS51547"/>
    </source>
</evidence>
<feature type="compositionally biased region" description="Low complexity" evidence="9">
    <location>
        <begin position="286"/>
        <end position="302"/>
    </location>
</feature>
<dbReference type="InterPro" id="IPR000341">
    <property type="entry name" value="PI3K_Ras-bd_dom"/>
</dbReference>
<dbReference type="SUPFAM" id="SSF64268">
    <property type="entry name" value="PX domain"/>
    <property type="match status" value="1"/>
</dbReference>
<feature type="domain" description="PI3K/PI4K catalytic" evidence="12">
    <location>
        <begin position="1454"/>
        <end position="1743"/>
    </location>
</feature>
<feature type="compositionally biased region" description="Polar residues" evidence="9">
    <location>
        <begin position="1144"/>
        <end position="1155"/>
    </location>
</feature>
<dbReference type="SMART" id="SM00312">
    <property type="entry name" value="PX"/>
    <property type="match status" value="1"/>
</dbReference>
<dbReference type="Gene3D" id="1.10.1070.11">
    <property type="entry name" value="Phosphatidylinositol 3-/4-kinase, catalytic domain"/>
    <property type="match status" value="1"/>
</dbReference>
<dbReference type="GO" id="GO:0005737">
    <property type="term" value="C:cytoplasm"/>
    <property type="evidence" value="ECO:0007669"/>
    <property type="project" value="TreeGrafter"/>
</dbReference>
<dbReference type="InterPro" id="IPR036940">
    <property type="entry name" value="PI3/4_kinase_cat_sf"/>
</dbReference>
<feature type="region of interest" description="Disordered" evidence="9">
    <location>
        <begin position="30"/>
        <end position="110"/>
    </location>
</feature>
<dbReference type="InterPro" id="IPR029071">
    <property type="entry name" value="Ubiquitin-like_domsf"/>
</dbReference>
<feature type="domain" description="C2 PI3K-type" evidence="15">
    <location>
        <begin position="1050"/>
        <end position="1250"/>
    </location>
</feature>
<keyword evidence="1" id="KW-0808">Transferase</keyword>
<dbReference type="GO" id="GO:0005886">
    <property type="term" value="C:plasma membrane"/>
    <property type="evidence" value="ECO:0007669"/>
    <property type="project" value="TreeGrafter"/>
</dbReference>
<keyword evidence="4" id="KW-0067">ATP-binding</keyword>
<feature type="domain" description="C2 PI3K-type" evidence="15">
    <location>
        <begin position="761"/>
        <end position="956"/>
    </location>
</feature>
<evidence type="ECO:0000313" key="16">
    <source>
        <dbReference type="EMBL" id="PCG76679.1"/>
    </source>
</evidence>
<dbReference type="GO" id="GO:0005524">
    <property type="term" value="F:ATP binding"/>
    <property type="evidence" value="ECO:0007669"/>
    <property type="project" value="UniProtKB-KW"/>
</dbReference>
<dbReference type="PROSITE" id="PS51546">
    <property type="entry name" value="PI3K_RBD"/>
    <property type="match status" value="1"/>
</dbReference>
<evidence type="ECO:0000256" key="5">
    <source>
        <dbReference type="ARBA" id="ARBA00023098"/>
    </source>
</evidence>
<dbReference type="InterPro" id="IPR002420">
    <property type="entry name" value="PI3K-type_C2_dom"/>
</dbReference>
<feature type="compositionally biased region" description="Polar residues" evidence="9">
    <location>
        <begin position="93"/>
        <end position="102"/>
    </location>
</feature>
<dbReference type="SUPFAM" id="SSF49562">
    <property type="entry name" value="C2 domain (Calcium/lipid-binding domain, CaLB)"/>
    <property type="match status" value="3"/>
</dbReference>
<dbReference type="PANTHER" id="PTHR10048">
    <property type="entry name" value="PHOSPHATIDYLINOSITOL KINASE"/>
    <property type="match status" value="1"/>
</dbReference>
<keyword evidence="2" id="KW-0547">Nucleotide-binding</keyword>
<feature type="compositionally biased region" description="Pro residues" evidence="9">
    <location>
        <begin position="56"/>
        <end position="66"/>
    </location>
</feature>
<evidence type="ECO:0000256" key="7">
    <source>
        <dbReference type="ARBA" id="ARBA00029297"/>
    </source>
</evidence>
<dbReference type="STRING" id="7102.A0A2A4JXZ3"/>
<keyword evidence="3" id="KW-0418">Kinase</keyword>
<dbReference type="PROSITE" id="PS50290">
    <property type="entry name" value="PI3_4_KINASE_3"/>
    <property type="match status" value="1"/>
</dbReference>
<dbReference type="Pfam" id="PF00454">
    <property type="entry name" value="PI3_PI4_kinase"/>
    <property type="match status" value="1"/>
</dbReference>
<dbReference type="GO" id="GO:0016477">
    <property type="term" value="P:cell migration"/>
    <property type="evidence" value="ECO:0007669"/>
    <property type="project" value="TreeGrafter"/>
</dbReference>
<dbReference type="InterPro" id="IPR036871">
    <property type="entry name" value="PX_dom_sf"/>
</dbReference>
<feature type="region of interest" description="Disordered" evidence="9">
    <location>
        <begin position="850"/>
        <end position="871"/>
    </location>
</feature>
<evidence type="ECO:0000256" key="2">
    <source>
        <dbReference type="ARBA" id="ARBA00022741"/>
    </source>
</evidence>
<dbReference type="EMBL" id="NWSH01000400">
    <property type="protein sequence ID" value="PCG76678.1"/>
    <property type="molecule type" value="Genomic_DNA"/>
</dbReference>
<proteinExistence type="inferred from homology"/>
<dbReference type="SMART" id="SM00145">
    <property type="entry name" value="PI3Ka"/>
    <property type="match status" value="1"/>
</dbReference>
<dbReference type="InterPro" id="IPR001263">
    <property type="entry name" value="PI3K_accessory_dom"/>
</dbReference>
<dbReference type="GO" id="GO:0005942">
    <property type="term" value="C:phosphatidylinositol 3-kinase complex"/>
    <property type="evidence" value="ECO:0007669"/>
    <property type="project" value="TreeGrafter"/>
</dbReference>
<dbReference type="InterPro" id="IPR042236">
    <property type="entry name" value="PI3K_accessory_sf"/>
</dbReference>
<dbReference type="PROSITE" id="PS51547">
    <property type="entry name" value="C2_PI3K"/>
    <property type="match status" value="2"/>
</dbReference>
<evidence type="ECO:0000259" key="12">
    <source>
        <dbReference type="PROSITE" id="PS50290"/>
    </source>
</evidence>
<dbReference type="EMBL" id="NWSH01000400">
    <property type="protein sequence ID" value="PCG76679.1"/>
    <property type="molecule type" value="Genomic_DNA"/>
</dbReference>
<feature type="compositionally biased region" description="Polar residues" evidence="9">
    <location>
        <begin position="855"/>
        <end position="866"/>
    </location>
</feature>
<dbReference type="Pfam" id="PF00794">
    <property type="entry name" value="PI3K_rbd"/>
    <property type="match status" value="1"/>
</dbReference>
<dbReference type="SUPFAM" id="SSF56112">
    <property type="entry name" value="Protein kinase-like (PK-like)"/>
    <property type="match status" value="1"/>
</dbReference>
<evidence type="ECO:0000259" key="10">
    <source>
        <dbReference type="PROSITE" id="PS50004"/>
    </source>
</evidence>
<feature type="domain" description="PIK helical" evidence="13">
    <location>
        <begin position="1249"/>
        <end position="1428"/>
    </location>
</feature>
<gene>
    <name evidence="16" type="ORF">B5V51_8950</name>
</gene>
<dbReference type="InterPro" id="IPR015433">
    <property type="entry name" value="PI3/4_kinase"/>
</dbReference>
<feature type="region of interest" description="Disordered" evidence="9">
    <location>
        <begin position="1886"/>
        <end position="1907"/>
    </location>
</feature>
<evidence type="ECO:0000256" key="9">
    <source>
        <dbReference type="SAM" id="MobiDB-lite"/>
    </source>
</evidence>
<evidence type="ECO:0000256" key="1">
    <source>
        <dbReference type="ARBA" id="ARBA00022679"/>
    </source>
</evidence>
<feature type="region of interest" description="Disordered" evidence="9">
    <location>
        <begin position="1139"/>
        <end position="1160"/>
    </location>
</feature>
<evidence type="ECO:0000256" key="3">
    <source>
        <dbReference type="ARBA" id="ARBA00022777"/>
    </source>
</evidence>
<dbReference type="Pfam" id="PF00787">
    <property type="entry name" value="PX"/>
    <property type="match status" value="1"/>
</dbReference>
<evidence type="ECO:0000259" key="14">
    <source>
        <dbReference type="PROSITE" id="PS51546"/>
    </source>
</evidence>
<dbReference type="Gene3D" id="3.10.20.90">
    <property type="entry name" value="Phosphatidylinositol 3-kinase Catalytic Subunit, Chain A, domain 1"/>
    <property type="match status" value="1"/>
</dbReference>
<dbReference type="Pfam" id="PF00168">
    <property type="entry name" value="C2"/>
    <property type="match status" value="1"/>
</dbReference>
<dbReference type="InterPro" id="IPR035892">
    <property type="entry name" value="C2_domain_sf"/>
</dbReference>
<evidence type="ECO:0000256" key="6">
    <source>
        <dbReference type="ARBA" id="ARBA00023985"/>
    </source>
</evidence>
<dbReference type="PANTHER" id="PTHR10048:SF14">
    <property type="entry name" value="LD28067P"/>
    <property type="match status" value="1"/>
</dbReference>
<comment type="catalytic activity">
    <reaction evidence="6">
        <text>a 1,2-diacyl-sn-glycero-3-phospho-(1D-myo-inositol) + ATP = a 1,2-diacyl-sn-glycero-3-phospho-(1D-myo-inositol-3-phosphate) + ADP + H(+)</text>
        <dbReference type="Rhea" id="RHEA:12709"/>
        <dbReference type="ChEBI" id="CHEBI:15378"/>
        <dbReference type="ChEBI" id="CHEBI:30616"/>
        <dbReference type="ChEBI" id="CHEBI:57880"/>
        <dbReference type="ChEBI" id="CHEBI:58088"/>
        <dbReference type="ChEBI" id="CHEBI:456216"/>
        <dbReference type="EC" id="2.7.1.137"/>
    </reaction>
    <physiologicalReaction direction="left-to-right" evidence="6">
        <dbReference type="Rhea" id="RHEA:12710"/>
    </physiologicalReaction>
</comment>
<dbReference type="PROSITE" id="PS00916">
    <property type="entry name" value="PI3_4_KINASE_2"/>
    <property type="match status" value="1"/>
</dbReference>
<organism evidence="16">
    <name type="scientific">Heliothis virescens</name>
    <name type="common">Tobacco budworm moth</name>
    <dbReference type="NCBI Taxonomy" id="7102"/>
    <lineage>
        <taxon>Eukaryota</taxon>
        <taxon>Metazoa</taxon>
        <taxon>Ecdysozoa</taxon>
        <taxon>Arthropoda</taxon>
        <taxon>Hexapoda</taxon>
        <taxon>Insecta</taxon>
        <taxon>Pterygota</taxon>
        <taxon>Neoptera</taxon>
        <taxon>Endopterygota</taxon>
        <taxon>Lepidoptera</taxon>
        <taxon>Glossata</taxon>
        <taxon>Ditrysia</taxon>
        <taxon>Noctuoidea</taxon>
        <taxon>Noctuidae</taxon>
        <taxon>Heliothinae</taxon>
        <taxon>Heliothis</taxon>
    </lineage>
</organism>
<dbReference type="Gene3D" id="1.25.40.70">
    <property type="entry name" value="Phosphatidylinositol 3-kinase, accessory domain (PIK)"/>
    <property type="match status" value="1"/>
</dbReference>
<dbReference type="InterPro" id="IPR000403">
    <property type="entry name" value="PI3/4_kinase_cat_dom"/>
</dbReference>
<dbReference type="FunFam" id="3.30.1520.10:FF:000006">
    <property type="entry name" value="Phosphatidylinositol 4-phosphate 3-kinase C2 domain-containing subunit alpha"/>
    <property type="match status" value="1"/>
</dbReference>
<dbReference type="GO" id="GO:0048015">
    <property type="term" value="P:phosphatidylinositol-mediated signaling"/>
    <property type="evidence" value="ECO:0007669"/>
    <property type="project" value="TreeGrafter"/>
</dbReference>
<evidence type="ECO:0000259" key="13">
    <source>
        <dbReference type="PROSITE" id="PS51545"/>
    </source>
</evidence>
<sequence length="2030" mass="227103">MSDYDLQFQADLEKAQALSLESLALDQFRRQKALSSSDNVREVASVSARRREETDGPPPALPPPPRKSPRGRTSISDGPRSTGTSPTRDDSSDLISFSSPTSKHAPKEPHVKLKEYIDQITKLGQQTEELALNSTEQSVTMNNQHYNQRPPYPYGPQYPYNYQQPFTPMPPYPTNPYGMPTPMVPGAMPTPMPAPMPNYGYYAPPPMAVPTEMPPTFVPINPPMYPPVQYSQTRMAAPSPYAYPPTPSYNYNTTNMISRPPRPVTSMYPQLNQSHTYPAVPKNPSVAANNTANNNGVNQTTVKTEPTKDTIENTYSRKLSEVSIASNESNDTVGSLPKSMNLIDFGRNSAQGSVRVSVLEAFDPLLTEKNNTENAAASSECSSSVYEEYDPLDFLYGETEMRDAAVYATINKKDTMLPSPPPKSIPSVPAVALRSTTNKLYDCIVKTRTRNYDSEHKAFLKMVLDVRKRFTHSDEKTNPGHVIAARSGGKYPPNTSIKILVHHAHSDEPITFTSDVESTVEHVILTVVCSLDEDIREDMSEYMLRVWGAKEYLTPGSSLSEYDYIRECVRLEKDVTLCLMEGKDNVLARTERDDARDAHLTLDDLLPCHGATPQLSFDNLSILLETLEGELSRAVGVTGAEGSCSPKAVFQAVKAICALAGGVETLHVTHTLNAFAQACTTQGNNNGMTPEIEADNGPYCAVSLRGATRRELVAQHCARVRDAVRALLALYGRTRLLDFNLTDTHYLTPSNTAKAIPAHTISESTLFCIEAVHCLPLCWSHEDYLFQAQVYYGTRPLKTLHVTQPSRIESAAFYPRIIFDTWLNLEDVPVNTLPRESRLVITLYGRSQRTEDSQHQSTENNQANSQETDENNDVQYDLVELGWAAIQMFDYDGPALQHLTVQTLTFIHIFFFPETLEGELSRAVGVTGAEGSCSPKAVFQAVKAICALAGGVETLHVTHTLNAFAQACTTQGNNNGMTPEIEADNGPYCAVSLRGATRRELVAQHCARVRDAVRALLALYGRTRLLDFNLTDTHYLTPSNTAKAIPAHTISESTLFCIEAVHCLPLCWSHEDYLFQAQVYYGTRPLKTLHVTQPSRIESAAFYPRIIFDTWLNLEDVPVNTLPRESRLVITLYGRSQRTEDSQHQSTENNQANSQETDENNDVQYDLVELGWAAIQMFDYDGMLASGNYVLPLWPVYCDRRIGPAPHPMHSPAGTFPVVNIEIPLYAHTGVKWTNGEEGRQRTLSREELPKFDSLDGHTQSQLLHLIEQGAYQRMPSECREIMWEKRQYLVQLAGALPLVLMAATNWYGEHRQQLIALLNVWEKPSPLNAMHLLLPCFPDEAVRETATRLINEMSDDDLCRVMPQLIQALRHETYEASPVAELLLSRALSSPAVAHRLFWLLVHSLPNVPQGPNQEFLGITLEDGASEAQPADAGVAATWRYRLLLRALLAVCGENLHNTLLRQQLLVKINFIGSDNAVIPAMFKVGDDLRQDALVLQVIKVMDSLWLRAGLDLRIVTFQALPTSDKRGMIEIVSEAETLRAIQTEWGLTGSFKDKPIAEWLAKHNPSELEYQRARDNFTASCAGYSVATYLLGICDRHNDNIMLKTSGHLFHIDFGKFLGDAQMFGNFKRDRAPFVLTHDMVYVINGGERPTQRFQHFVELCCMAFNIVRAHHDHILDLFALMALSGVSGVTSAAVGIIMSWRGARAIVAHLCRTHAHSLDDAVPAFTPINFFLHNLAQLRASGDQSSNTSELLSFMPRTYTMAQEGRLVSVECLGYEKRYDPEKHYVYALRIYRQGQTTPFVLYRSYKHFTELYQKICLHFPLAKVHSLPSGLHVGRSNTRQVADRRFGDVQAFLTSLFSLADEIAHSDLVYTFFHPLLRDQQDVEPQRTRRGETAEPENSGSGSLKLSVQYASGVLSVLILHAQSLALTPQGLPPNPYVKVYLVPDPTKETKRKTRVLKRNSHPSFMEMLEYRLPLDVVTNRSLQATVWHYDSLQENQFLGGVVIPLNALPLRQETVGWYPLEYIPR</sequence>
<dbReference type="CDD" id="cd08381">
    <property type="entry name" value="C2B_PI3K_class_II"/>
    <property type="match status" value="1"/>
</dbReference>
<dbReference type="PROSITE" id="PS50004">
    <property type="entry name" value="C2"/>
    <property type="match status" value="1"/>
</dbReference>
<dbReference type="Gene3D" id="3.30.1520.10">
    <property type="entry name" value="Phox-like domain"/>
    <property type="match status" value="1"/>
</dbReference>
<dbReference type="InterPro" id="IPR018936">
    <property type="entry name" value="PI3/4_kinase_CS"/>
</dbReference>
<comment type="similarity">
    <text evidence="8">Belongs to the PI3/PI4-kinase family.</text>
</comment>
<evidence type="ECO:0000259" key="11">
    <source>
        <dbReference type="PROSITE" id="PS50195"/>
    </source>
</evidence>
<dbReference type="SMART" id="SM00144">
    <property type="entry name" value="PI3K_rbd"/>
    <property type="match status" value="1"/>
</dbReference>
<dbReference type="SUPFAM" id="SSF48371">
    <property type="entry name" value="ARM repeat"/>
    <property type="match status" value="1"/>
</dbReference>
<comment type="caution">
    <text evidence="16">The sequence shown here is derived from an EMBL/GenBank/DDBJ whole genome shotgun (WGS) entry which is preliminary data.</text>
</comment>
<keyword evidence="5" id="KW-0443">Lipid metabolism</keyword>
<dbReference type="SMART" id="SM00142">
    <property type="entry name" value="PI3K_C2"/>
    <property type="match status" value="2"/>
</dbReference>
<reference evidence="16" key="1">
    <citation type="submission" date="2017-09" db="EMBL/GenBank/DDBJ databases">
        <title>Contemporary evolution of a Lepidopteran species, Heliothis virescens, in response to modern agricultural practices.</title>
        <authorList>
            <person name="Fritz M.L."/>
            <person name="Deyonke A.M."/>
            <person name="Papanicolaou A."/>
            <person name="Micinski S."/>
            <person name="Westbrook J."/>
            <person name="Gould F."/>
        </authorList>
    </citation>
    <scope>NUCLEOTIDE SEQUENCE [LARGE SCALE GENOMIC DNA]</scope>
    <source>
        <strain evidence="16">HvINT-</strain>
        <tissue evidence="16">Whole body</tissue>
    </source>
</reference>
<dbReference type="InterPro" id="IPR001683">
    <property type="entry name" value="PX_dom"/>
</dbReference>
<dbReference type="GO" id="GO:0016303">
    <property type="term" value="F:1-phosphatidylinositol-3-kinase activity"/>
    <property type="evidence" value="ECO:0007669"/>
    <property type="project" value="UniProtKB-EC"/>
</dbReference>
<feature type="domain" description="PI3K-RBD" evidence="14">
    <location>
        <begin position="494"/>
        <end position="581"/>
    </location>
</feature>
<dbReference type="GO" id="GO:0035005">
    <property type="term" value="F:1-phosphatidylinositol-4-phosphate 3-kinase activity"/>
    <property type="evidence" value="ECO:0007669"/>
    <property type="project" value="UniProtKB-EC"/>
</dbReference>
<feature type="domain" description="PX" evidence="11">
    <location>
        <begin position="1768"/>
        <end position="1884"/>
    </location>
</feature>